<evidence type="ECO:0000256" key="1">
    <source>
        <dbReference type="ARBA" id="ARBA00004651"/>
    </source>
</evidence>
<evidence type="ECO:0000259" key="8">
    <source>
        <dbReference type="PROSITE" id="PS50928"/>
    </source>
</evidence>
<evidence type="ECO:0000256" key="7">
    <source>
        <dbReference type="RuleBase" id="RU363032"/>
    </source>
</evidence>
<feature type="transmembrane region" description="Helical" evidence="7">
    <location>
        <begin position="226"/>
        <end position="253"/>
    </location>
</feature>
<feature type="transmembrane region" description="Helical" evidence="7">
    <location>
        <begin position="130"/>
        <end position="150"/>
    </location>
</feature>
<evidence type="ECO:0000256" key="4">
    <source>
        <dbReference type="ARBA" id="ARBA00022692"/>
    </source>
</evidence>
<dbReference type="Gene3D" id="1.10.3720.10">
    <property type="entry name" value="MetI-like"/>
    <property type="match status" value="1"/>
</dbReference>
<reference evidence="9 10" key="1">
    <citation type="submission" date="2018-07" db="EMBL/GenBank/DDBJ databases">
        <authorList>
            <person name="Quirk P.G."/>
            <person name="Krulwich T.A."/>
        </authorList>
    </citation>
    <scope>NUCLEOTIDE SEQUENCE [LARGE SCALE GENOMIC DNA]</scope>
    <source>
        <strain evidence="9 10">CC-BB4</strain>
    </source>
</reference>
<evidence type="ECO:0000256" key="2">
    <source>
        <dbReference type="ARBA" id="ARBA00022448"/>
    </source>
</evidence>
<keyword evidence="10" id="KW-1185">Reference proteome</keyword>
<dbReference type="OrthoDB" id="9815258at2"/>
<dbReference type="PROSITE" id="PS50928">
    <property type="entry name" value="ABC_TM1"/>
    <property type="match status" value="1"/>
</dbReference>
<feature type="transmembrane region" description="Helical" evidence="7">
    <location>
        <begin position="12"/>
        <end position="29"/>
    </location>
</feature>
<feature type="domain" description="ABC transmembrane type-1" evidence="8">
    <location>
        <begin position="64"/>
        <end position="248"/>
    </location>
</feature>
<dbReference type="PANTHER" id="PTHR30151">
    <property type="entry name" value="ALKANE SULFONATE ABC TRANSPORTER-RELATED, MEMBRANE SUBUNIT"/>
    <property type="match status" value="1"/>
</dbReference>
<accession>A0A345ZYI4</accession>
<sequence>MNTIALRRSVTEGLAGLVPVLCILVPWYILSAGHFVPPALLPSPVAVFVRFVQLLGDPAFLHNVGVTLFRLFTGFGIAVVLGVAIGILAVGSRVVGAVVKPLVRVLAPLPKIALYPALVLTLGFDHSSKVALVVADALFPILLATYQGAVSVDPKLVWSARAAGTSSTRCLFTVVLMAALPSILTGARIGLVISCIVVFLAEMIMSTDGLGQMLVKAGRTFQTVDMFVPIIAISLLGLALNGLFNLLSARLLIGFSTRS</sequence>
<evidence type="ECO:0000256" key="5">
    <source>
        <dbReference type="ARBA" id="ARBA00022989"/>
    </source>
</evidence>
<gene>
    <name evidence="9" type="ORF">DW352_16485</name>
</gene>
<dbReference type="InterPro" id="IPR000515">
    <property type="entry name" value="MetI-like"/>
</dbReference>
<dbReference type="Proteomes" id="UP000254889">
    <property type="component" value="Chromosome"/>
</dbReference>
<evidence type="ECO:0000256" key="6">
    <source>
        <dbReference type="ARBA" id="ARBA00023136"/>
    </source>
</evidence>
<evidence type="ECO:0000313" key="10">
    <source>
        <dbReference type="Proteomes" id="UP000254889"/>
    </source>
</evidence>
<dbReference type="Pfam" id="PF00528">
    <property type="entry name" value="BPD_transp_1"/>
    <property type="match status" value="1"/>
</dbReference>
<protein>
    <submittedName>
        <fullName evidence="9">ABC transporter permease</fullName>
    </submittedName>
</protein>
<keyword evidence="2 7" id="KW-0813">Transport</keyword>
<comment type="subcellular location">
    <subcellularLocation>
        <location evidence="1 7">Cell membrane</location>
        <topology evidence="1 7">Multi-pass membrane protein</topology>
    </subcellularLocation>
</comment>
<keyword evidence="5 7" id="KW-1133">Transmembrane helix</keyword>
<keyword evidence="4 7" id="KW-0812">Transmembrane</keyword>
<feature type="transmembrane region" description="Helical" evidence="7">
    <location>
        <begin position="187"/>
        <end position="206"/>
    </location>
</feature>
<dbReference type="AlphaFoldDB" id="A0A345ZYI4"/>
<name>A0A345ZYI4_9HYPH</name>
<evidence type="ECO:0000313" key="9">
    <source>
        <dbReference type="EMBL" id="AXK81981.1"/>
    </source>
</evidence>
<dbReference type="EMBL" id="CP031417">
    <property type="protein sequence ID" value="AXK81981.1"/>
    <property type="molecule type" value="Genomic_DNA"/>
</dbReference>
<evidence type="ECO:0000256" key="3">
    <source>
        <dbReference type="ARBA" id="ARBA00022475"/>
    </source>
</evidence>
<dbReference type="GO" id="GO:0055085">
    <property type="term" value="P:transmembrane transport"/>
    <property type="evidence" value="ECO:0007669"/>
    <property type="project" value="InterPro"/>
</dbReference>
<keyword evidence="3" id="KW-1003">Cell membrane</keyword>
<dbReference type="RefSeq" id="WP_115692360.1">
    <property type="nucleotide sequence ID" value="NZ_CP031417.1"/>
</dbReference>
<dbReference type="KEGG" id="ptaw:DW352_16485"/>
<dbReference type="SUPFAM" id="SSF161098">
    <property type="entry name" value="MetI-like"/>
    <property type="match status" value="1"/>
</dbReference>
<keyword evidence="6 7" id="KW-0472">Membrane</keyword>
<feature type="transmembrane region" description="Helical" evidence="7">
    <location>
        <begin position="102"/>
        <end position="123"/>
    </location>
</feature>
<dbReference type="InterPro" id="IPR035906">
    <property type="entry name" value="MetI-like_sf"/>
</dbReference>
<organism evidence="9 10">
    <name type="scientific">Pseudolabrys taiwanensis</name>
    <dbReference type="NCBI Taxonomy" id="331696"/>
    <lineage>
        <taxon>Bacteria</taxon>
        <taxon>Pseudomonadati</taxon>
        <taxon>Pseudomonadota</taxon>
        <taxon>Alphaproteobacteria</taxon>
        <taxon>Hyphomicrobiales</taxon>
        <taxon>Xanthobacteraceae</taxon>
        <taxon>Pseudolabrys</taxon>
    </lineage>
</organism>
<dbReference type="GO" id="GO:0005886">
    <property type="term" value="C:plasma membrane"/>
    <property type="evidence" value="ECO:0007669"/>
    <property type="project" value="UniProtKB-SubCell"/>
</dbReference>
<dbReference type="PANTHER" id="PTHR30151:SF0">
    <property type="entry name" value="ABC TRANSPORTER PERMEASE PROTEIN MJ0413-RELATED"/>
    <property type="match status" value="1"/>
</dbReference>
<feature type="transmembrane region" description="Helical" evidence="7">
    <location>
        <begin position="68"/>
        <end position="90"/>
    </location>
</feature>
<proteinExistence type="inferred from homology"/>
<comment type="similarity">
    <text evidence="7">Belongs to the binding-protein-dependent transport system permease family.</text>
</comment>